<accession>X1VVH7</accession>
<proteinExistence type="predicted"/>
<organism evidence="1">
    <name type="scientific">marine sediment metagenome</name>
    <dbReference type="NCBI Taxonomy" id="412755"/>
    <lineage>
        <taxon>unclassified sequences</taxon>
        <taxon>metagenomes</taxon>
        <taxon>ecological metagenomes</taxon>
    </lineage>
</organism>
<dbReference type="EMBL" id="BARW01036995">
    <property type="protein sequence ID" value="GAJ21996.1"/>
    <property type="molecule type" value="Genomic_DNA"/>
</dbReference>
<protein>
    <submittedName>
        <fullName evidence="1">Uncharacterized protein</fullName>
    </submittedName>
</protein>
<gene>
    <name evidence="1" type="ORF">S12H4_57258</name>
</gene>
<feature type="non-terminal residue" evidence="1">
    <location>
        <position position="1"/>
    </location>
</feature>
<dbReference type="AlphaFoldDB" id="X1VVH7"/>
<reference evidence="1" key="1">
    <citation type="journal article" date="2014" name="Front. Microbiol.">
        <title>High frequency of phylogenetically diverse reductive dehalogenase-homologous genes in deep subseafloor sedimentary metagenomes.</title>
        <authorList>
            <person name="Kawai M."/>
            <person name="Futagami T."/>
            <person name="Toyoda A."/>
            <person name="Takaki Y."/>
            <person name="Nishi S."/>
            <person name="Hori S."/>
            <person name="Arai W."/>
            <person name="Tsubouchi T."/>
            <person name="Morono Y."/>
            <person name="Uchiyama I."/>
            <person name="Ito T."/>
            <person name="Fujiyama A."/>
            <person name="Inagaki F."/>
            <person name="Takami H."/>
        </authorList>
    </citation>
    <scope>NUCLEOTIDE SEQUENCE</scope>
    <source>
        <strain evidence="1">Expedition CK06-06</strain>
    </source>
</reference>
<comment type="caution">
    <text evidence="1">The sequence shown here is derived from an EMBL/GenBank/DDBJ whole genome shotgun (WGS) entry which is preliminary data.</text>
</comment>
<evidence type="ECO:0000313" key="1">
    <source>
        <dbReference type="EMBL" id="GAJ21996.1"/>
    </source>
</evidence>
<name>X1VVH7_9ZZZZ</name>
<sequence>THDKNSIYLDSEISSNGLMEEETVLFPRGRGNIHIIGSMGWPERLDIDGLSGSFEAGETITGGASGATATVKEIASTYLKIAGRSSTNFSENEQILGGTSGATANVNNTDGAVNDPPKAIKQACIILCRYDNDPTLYTKYYKGTEKLGDFSYSTAEKPLAGIRQADVLIGPYVRKKPMIGVV</sequence>